<organism evidence="1 2">
    <name type="scientific">Austropuccinia psidii MF-1</name>
    <dbReference type="NCBI Taxonomy" id="1389203"/>
    <lineage>
        <taxon>Eukaryota</taxon>
        <taxon>Fungi</taxon>
        <taxon>Dikarya</taxon>
        <taxon>Basidiomycota</taxon>
        <taxon>Pucciniomycotina</taxon>
        <taxon>Pucciniomycetes</taxon>
        <taxon>Pucciniales</taxon>
        <taxon>Sphaerophragmiaceae</taxon>
        <taxon>Austropuccinia</taxon>
    </lineage>
</organism>
<keyword evidence="2" id="KW-1185">Reference proteome</keyword>
<gene>
    <name evidence="1" type="ORF">O181_044470</name>
</gene>
<name>A0A9Q3DPI7_9BASI</name>
<proteinExistence type="predicted"/>
<dbReference type="EMBL" id="AVOT02018113">
    <property type="protein sequence ID" value="MBW0504755.1"/>
    <property type="molecule type" value="Genomic_DNA"/>
</dbReference>
<protein>
    <submittedName>
        <fullName evidence="1">Uncharacterized protein</fullName>
    </submittedName>
</protein>
<comment type="caution">
    <text evidence="1">The sequence shown here is derived from an EMBL/GenBank/DDBJ whole genome shotgun (WGS) entry which is preliminary data.</text>
</comment>
<evidence type="ECO:0000313" key="2">
    <source>
        <dbReference type="Proteomes" id="UP000765509"/>
    </source>
</evidence>
<dbReference type="AlphaFoldDB" id="A0A9Q3DPI7"/>
<sequence>MAPSQHIDPLLFITDTPTKSNTSIPNLDPQIISSDSILGPVERPHKFDTCLYQTMVSNGYDIGDEDYIVAEDNGLGMDDVTLPKHSQYSVKRRHIWSNVYDYFEVSFPLTSTLAPCLTLYCFSYIINLETECSWGMGGIKRKLLLHLKMFPLQASIQNILNSPDLDTDSYSMLVSSLQHLKPQQT</sequence>
<dbReference type="Proteomes" id="UP000765509">
    <property type="component" value="Unassembled WGS sequence"/>
</dbReference>
<evidence type="ECO:0000313" key="1">
    <source>
        <dbReference type="EMBL" id="MBW0504755.1"/>
    </source>
</evidence>
<reference evidence="1" key="1">
    <citation type="submission" date="2021-03" db="EMBL/GenBank/DDBJ databases">
        <title>Draft genome sequence of rust myrtle Austropuccinia psidii MF-1, a brazilian biotype.</title>
        <authorList>
            <person name="Quecine M.C."/>
            <person name="Pachon D.M.R."/>
            <person name="Bonatelli M.L."/>
            <person name="Correr F.H."/>
            <person name="Franceschini L.M."/>
            <person name="Leite T.F."/>
            <person name="Margarido G.R.A."/>
            <person name="Almeida C.A."/>
            <person name="Ferrarezi J.A."/>
            <person name="Labate C.A."/>
        </authorList>
    </citation>
    <scope>NUCLEOTIDE SEQUENCE</scope>
    <source>
        <strain evidence="1">MF-1</strain>
    </source>
</reference>
<accession>A0A9Q3DPI7</accession>